<feature type="repeat" description="TPR" evidence="3">
    <location>
        <begin position="74"/>
        <end position="107"/>
    </location>
</feature>
<reference evidence="5" key="1">
    <citation type="submission" date="2021-02" db="EMBL/GenBank/DDBJ databases">
        <title>Genome-Resolved Metagenomics of a Microbial Community Performing Photosynthetic Biological Nutrient Removal.</title>
        <authorList>
            <person name="Mcdaniel E.A."/>
        </authorList>
    </citation>
    <scope>NUCLEOTIDE SEQUENCE</scope>
    <source>
        <strain evidence="5">UWPOB_OBS1</strain>
    </source>
</reference>
<evidence type="ECO:0000256" key="1">
    <source>
        <dbReference type="ARBA" id="ARBA00022737"/>
    </source>
</evidence>
<dbReference type="Gene3D" id="1.25.40.10">
    <property type="entry name" value="Tetratricopeptide repeat domain"/>
    <property type="match status" value="1"/>
</dbReference>
<dbReference type="AlphaFoldDB" id="A0A8J7P971"/>
<feature type="repeat" description="TPR" evidence="3">
    <location>
        <begin position="108"/>
        <end position="141"/>
    </location>
</feature>
<evidence type="ECO:0000256" key="3">
    <source>
        <dbReference type="PROSITE-ProRule" id="PRU00339"/>
    </source>
</evidence>
<dbReference type="InterPro" id="IPR019734">
    <property type="entry name" value="TPR_rpt"/>
</dbReference>
<keyword evidence="1" id="KW-0677">Repeat</keyword>
<dbReference type="PANTHER" id="PTHR44858:SF1">
    <property type="entry name" value="UDP-N-ACETYLGLUCOSAMINE--PEPTIDE N-ACETYLGLUCOSAMINYLTRANSFERASE SPINDLY-RELATED"/>
    <property type="match status" value="1"/>
</dbReference>
<proteinExistence type="predicted"/>
<evidence type="ECO:0000313" key="5">
    <source>
        <dbReference type="EMBL" id="MBN8662654.1"/>
    </source>
</evidence>
<dbReference type="InterPro" id="IPR011990">
    <property type="entry name" value="TPR-like_helical_dom_sf"/>
</dbReference>
<keyword evidence="2 3" id="KW-0802">TPR repeat</keyword>
<evidence type="ECO:0000256" key="4">
    <source>
        <dbReference type="SAM" id="MobiDB-lite"/>
    </source>
</evidence>
<evidence type="ECO:0000313" key="6">
    <source>
        <dbReference type="Proteomes" id="UP000664277"/>
    </source>
</evidence>
<dbReference type="EMBL" id="JAFLCK010000047">
    <property type="protein sequence ID" value="MBN8662654.1"/>
    <property type="molecule type" value="Genomic_DNA"/>
</dbReference>
<protein>
    <recommendedName>
        <fullName evidence="7">Tetratricopeptide repeat protein</fullName>
    </recommendedName>
</protein>
<dbReference type="SMART" id="SM00028">
    <property type="entry name" value="TPR"/>
    <property type="match status" value="5"/>
</dbReference>
<evidence type="ECO:0000256" key="2">
    <source>
        <dbReference type="ARBA" id="ARBA00022803"/>
    </source>
</evidence>
<feature type="compositionally biased region" description="Acidic residues" evidence="4">
    <location>
        <begin position="409"/>
        <end position="424"/>
    </location>
</feature>
<dbReference type="PANTHER" id="PTHR44858">
    <property type="entry name" value="TETRATRICOPEPTIDE REPEAT PROTEIN 6"/>
    <property type="match status" value="1"/>
</dbReference>
<feature type="region of interest" description="Disordered" evidence="4">
    <location>
        <begin position="401"/>
        <end position="462"/>
    </location>
</feature>
<organism evidence="5 6">
    <name type="scientific">Candidatus Obscuribacter phosphatis</name>
    <dbReference type="NCBI Taxonomy" id="1906157"/>
    <lineage>
        <taxon>Bacteria</taxon>
        <taxon>Bacillati</taxon>
        <taxon>Candidatus Melainabacteria</taxon>
        <taxon>Candidatus Obscuribacterales</taxon>
        <taxon>Candidatus Obscuribacteraceae</taxon>
        <taxon>Candidatus Obscuribacter</taxon>
    </lineage>
</organism>
<comment type="caution">
    <text evidence="5">The sequence shown here is derived from an EMBL/GenBank/DDBJ whole genome shotgun (WGS) entry which is preliminary data.</text>
</comment>
<sequence length="568" mass="63730">MSFAKKLFIALAFILGAQISLLAGFCFYYAKNESLCRWVIRDFFERLGAGESYESPQEVVKETSAALKVNKDDTYALRSRAAAYADLLDYQNSLADYDHLIRLEPNRSEWYQARSQVYFQSDDFEKALKDVEKAIALSGLDSERLLLRGKSLLSLKRKTEAKKDFDKILQDYKGDQVELSTYLDLCDRYLDMLDGDSAARTLELAAAKKDTDEYEFHEKQRSLADFYLKRLDYDRAAKVYQELVALPHEYLNYSDFLKYVNLLAVKGDTAGSARVKARAVEQMTKSLESDRYGTDFVDMCEAAALLKNLKLDGRQSEYESIVTLVMPKAKKMFKDYESAVDYRYALLYLLPELPKPKAKELAASFMELVIAKESEQDIADEMKESLAEYLAEDTTKVAKVGADKASATDELESEPVESETEEAAEPGSSEAAAGEKAEVGSIEGQSKLDSHSLHQEAEEALERGEKTKALKLAQQSFAMAPDQSCSADTLATVAWSCHDNASARRALEALLRHSQIDGDQALLYYKLATEEKKAAEAEKYLSLAMILGNDEALALYRKKHNSLGVALR</sequence>
<evidence type="ECO:0008006" key="7">
    <source>
        <dbReference type="Google" id="ProtNLM"/>
    </source>
</evidence>
<feature type="compositionally biased region" description="Basic and acidic residues" evidence="4">
    <location>
        <begin position="446"/>
        <end position="462"/>
    </location>
</feature>
<dbReference type="SUPFAM" id="SSF48452">
    <property type="entry name" value="TPR-like"/>
    <property type="match status" value="1"/>
</dbReference>
<dbReference type="PROSITE" id="PS50005">
    <property type="entry name" value="TPR"/>
    <property type="match status" value="2"/>
</dbReference>
<dbReference type="Proteomes" id="UP000664277">
    <property type="component" value="Unassembled WGS sequence"/>
</dbReference>
<gene>
    <name evidence="5" type="ORF">J0M35_19960</name>
</gene>
<accession>A0A8J7P971</accession>
<dbReference type="InterPro" id="IPR050498">
    <property type="entry name" value="Ycf3"/>
</dbReference>
<name>A0A8J7P971_9BACT</name>